<accession>A0A2C9U8C9</accession>
<keyword evidence="1" id="KW-1133">Transmembrane helix</keyword>
<dbReference type="Gramene" id="Manes.16G032000.1.v8.1">
    <property type="protein sequence ID" value="Manes.16G032000.1.v8.1.CDS.1"/>
    <property type="gene ID" value="Manes.16G032000.v8.1"/>
</dbReference>
<feature type="transmembrane region" description="Helical" evidence="1">
    <location>
        <begin position="84"/>
        <end position="106"/>
    </location>
</feature>
<sequence length="126" mass="14472">MRLRQLEVFPTTRRVALLLLPLPVCFHCIPSWLYCFSLLSLSRMFLFSVALGGSDRAALLGLGSGFQARIPICFRLEVPISYRVVFLVKVLLFLGWIVCFTGFWWFHFGLCPRGLWACCMDLPYVC</sequence>
<dbReference type="AlphaFoldDB" id="A0A2C9U8C9"/>
<reference evidence="3" key="1">
    <citation type="journal article" date="2016" name="Nat. Biotechnol.">
        <title>Sequencing wild and cultivated cassava and related species reveals extensive interspecific hybridization and genetic diversity.</title>
        <authorList>
            <person name="Bredeson J.V."/>
            <person name="Lyons J.B."/>
            <person name="Prochnik S.E."/>
            <person name="Wu G.A."/>
            <person name="Ha C.M."/>
            <person name="Edsinger-Gonzales E."/>
            <person name="Grimwood J."/>
            <person name="Schmutz J."/>
            <person name="Rabbi I.Y."/>
            <person name="Egesi C."/>
            <person name="Nauluvula P."/>
            <person name="Lebot V."/>
            <person name="Ndunguru J."/>
            <person name="Mkamilo G."/>
            <person name="Bart R.S."/>
            <person name="Setter T.L."/>
            <person name="Gleadow R.M."/>
            <person name="Kulakow P."/>
            <person name="Ferguson M.E."/>
            <person name="Rounsley S."/>
            <person name="Rokhsar D.S."/>
        </authorList>
    </citation>
    <scope>NUCLEOTIDE SEQUENCE [LARGE SCALE GENOMIC DNA]</scope>
    <source>
        <strain evidence="3">cv. AM560-2</strain>
    </source>
</reference>
<dbReference type="EMBL" id="CM004402">
    <property type="protein sequence ID" value="OAY26241.1"/>
    <property type="molecule type" value="Genomic_DNA"/>
</dbReference>
<proteinExistence type="predicted"/>
<organism evidence="2 3">
    <name type="scientific">Manihot esculenta</name>
    <name type="common">Cassava</name>
    <name type="synonym">Jatropha manihot</name>
    <dbReference type="NCBI Taxonomy" id="3983"/>
    <lineage>
        <taxon>Eukaryota</taxon>
        <taxon>Viridiplantae</taxon>
        <taxon>Streptophyta</taxon>
        <taxon>Embryophyta</taxon>
        <taxon>Tracheophyta</taxon>
        <taxon>Spermatophyta</taxon>
        <taxon>Magnoliopsida</taxon>
        <taxon>eudicotyledons</taxon>
        <taxon>Gunneridae</taxon>
        <taxon>Pentapetalae</taxon>
        <taxon>rosids</taxon>
        <taxon>fabids</taxon>
        <taxon>Malpighiales</taxon>
        <taxon>Euphorbiaceae</taxon>
        <taxon>Crotonoideae</taxon>
        <taxon>Manihoteae</taxon>
        <taxon>Manihot</taxon>
    </lineage>
</organism>
<keyword evidence="1" id="KW-0472">Membrane</keyword>
<keyword evidence="1" id="KW-0812">Transmembrane</keyword>
<evidence type="ECO:0000313" key="2">
    <source>
        <dbReference type="EMBL" id="OAY26241.1"/>
    </source>
</evidence>
<protein>
    <recommendedName>
        <fullName evidence="4">Transmembrane protein</fullName>
    </recommendedName>
</protein>
<gene>
    <name evidence="2" type="ORF">MANES_16G032000v8</name>
</gene>
<dbReference type="Proteomes" id="UP000091857">
    <property type="component" value="Chromosome 16"/>
</dbReference>
<evidence type="ECO:0000313" key="3">
    <source>
        <dbReference type="Proteomes" id="UP000091857"/>
    </source>
</evidence>
<name>A0A2C9U8C9_MANES</name>
<evidence type="ECO:0000256" key="1">
    <source>
        <dbReference type="SAM" id="Phobius"/>
    </source>
</evidence>
<comment type="caution">
    <text evidence="2">The sequence shown here is derived from an EMBL/GenBank/DDBJ whole genome shotgun (WGS) entry which is preliminary data.</text>
</comment>
<evidence type="ECO:0008006" key="4">
    <source>
        <dbReference type="Google" id="ProtNLM"/>
    </source>
</evidence>
<keyword evidence="3" id="KW-1185">Reference proteome</keyword>